<dbReference type="GO" id="GO:0008422">
    <property type="term" value="F:beta-glucosidase activity"/>
    <property type="evidence" value="ECO:0007669"/>
    <property type="project" value="UniProtKB-EC"/>
</dbReference>
<keyword evidence="6" id="KW-0624">Polysaccharide degradation</keyword>
<dbReference type="Pfam" id="PF01915">
    <property type="entry name" value="Glyco_hydro_3_C"/>
    <property type="match status" value="1"/>
</dbReference>
<comment type="similarity">
    <text evidence="2 6">Belongs to the glycosyl hydrolase 3 family.</text>
</comment>
<keyword evidence="5 6" id="KW-0326">Glycosidase</keyword>
<dbReference type="Gene3D" id="2.60.120.260">
    <property type="entry name" value="Galactose-binding domain-like"/>
    <property type="match status" value="1"/>
</dbReference>
<comment type="pathway">
    <text evidence="6">Glycan metabolism; cellulose degradation.</text>
</comment>
<evidence type="ECO:0000256" key="4">
    <source>
        <dbReference type="ARBA" id="ARBA00022801"/>
    </source>
</evidence>
<evidence type="ECO:0000256" key="3">
    <source>
        <dbReference type="ARBA" id="ARBA00012744"/>
    </source>
</evidence>
<dbReference type="InterPro" id="IPR036881">
    <property type="entry name" value="Glyco_hydro_3_C_sf"/>
</dbReference>
<sequence length="860" mass="93969">MAPSDFANADIDALLEQLTHDEAVALIAGVGFWHTAPIPRLGVPQIKVSDGPNGVRGERFFMGTPAKTIPCATALGATWNPALVQEVGARILAVESKLRAASALLGPTVNIQRSPLGGRSFESFSEDPHLSGTICAAYINGVQSEGIACTIKHFVCNDQENDRMGYNVIVSPRALREVYLMPFMIAQRDAKPWAYMTAYNRINGIHGSENEEIITDILRKDWGHDGLVMSDWFGTYSLDESIKAGLDLEMPGERKWRTQNLVERAVTAHKLTPADVKARAREVLKFLQKCAKGAPEILDGDGSEKSHDTPEEIALVRHLAASSIVLLRNEGGVLPLDKSKVKKVAIIGPNAKERIINGGGSASLRAAYVVSPYEGIVNALGKDVEVIYAEGTRSFKNLPSLDFELTTTPSGKRGWHLSWFTHSASDPMQPLPDAVREMDVDETYALLSDAKTDGLTERWSLRLRGFLVPRERDCEFEFGLTVAGRAKLFVDGQLVIDNWTRQRRGTSFFNRGSEEERGRVQVKKGVAHEVVVEFMNVRAPADGDEDELVLVDGSAVRLGGAVVVDAEKEMEAAEKAAREADVAIVVVGLNSDWETEGEDRTTLALPARTDELVSRIAAANGRTIVVNQSGSAVEMPWAEQVAGLLQAWYLGNNAGDAIADVLLGNVNPSARLSLTFPRRLQDTPSYNQFGSFSGSVIYGEDLFVGYKHFVDRALPSRFPFGFGFSYTTFDYSDLRLGQQSLRSASASDISLMATVRVKNTGSRVGTEVVQVYVAPPRHPLGEAQPSRTLRGFTRVEDLKPGEARDATVALDKYAFSSWAPEHNAWIVRKGTYGVVVAAHAEDVKLRADVAFEKDVLWTGL</sequence>
<comment type="catalytic activity">
    <reaction evidence="1 6">
        <text>Hydrolysis of terminal, non-reducing beta-D-glucosyl residues with release of beta-D-glucose.</text>
        <dbReference type="EC" id="3.2.1.21"/>
    </reaction>
</comment>
<dbReference type="AlphaFoldDB" id="A0A7H1D2S7"/>
<accession>A0A7H1D2S7</accession>
<dbReference type="UniPathway" id="UPA00696"/>
<dbReference type="Gene3D" id="3.40.50.1700">
    <property type="entry name" value="Glycoside hydrolase family 3 C-terminal domain"/>
    <property type="match status" value="1"/>
</dbReference>
<dbReference type="EC" id="3.2.1.21" evidence="3 6"/>
<dbReference type="SUPFAM" id="SSF52279">
    <property type="entry name" value="Beta-D-glucan exohydrolase, C-terminal domain"/>
    <property type="match status" value="1"/>
</dbReference>
<dbReference type="InterPro" id="IPR019800">
    <property type="entry name" value="Glyco_hydro_3_AS"/>
</dbReference>
<dbReference type="Pfam" id="PF00933">
    <property type="entry name" value="Glyco_hydro_3"/>
    <property type="match status" value="1"/>
</dbReference>
<dbReference type="InterPro" id="IPR017853">
    <property type="entry name" value="GH"/>
</dbReference>
<dbReference type="SMART" id="SM01217">
    <property type="entry name" value="Fn3_like"/>
    <property type="match status" value="1"/>
</dbReference>
<evidence type="ECO:0000256" key="2">
    <source>
        <dbReference type="ARBA" id="ARBA00005336"/>
    </source>
</evidence>
<dbReference type="InterPro" id="IPR026891">
    <property type="entry name" value="Fn3-like"/>
</dbReference>
<dbReference type="Gene3D" id="3.20.20.300">
    <property type="entry name" value="Glycoside hydrolase, family 3, N-terminal domain"/>
    <property type="match status" value="1"/>
</dbReference>
<feature type="domain" description="PA14" evidence="7">
    <location>
        <begin position="410"/>
        <end position="574"/>
    </location>
</feature>
<keyword evidence="4 6" id="KW-0378">Hydrolase</keyword>
<dbReference type="EMBL" id="MN816859">
    <property type="protein sequence ID" value="QNS30905.1"/>
    <property type="molecule type" value="mRNA"/>
</dbReference>
<dbReference type="GO" id="GO:0030245">
    <property type="term" value="P:cellulose catabolic process"/>
    <property type="evidence" value="ECO:0007669"/>
    <property type="project" value="UniProtKB-UniPathway"/>
</dbReference>
<evidence type="ECO:0000256" key="5">
    <source>
        <dbReference type="ARBA" id="ARBA00023295"/>
    </source>
</evidence>
<dbReference type="InterPro" id="IPR011658">
    <property type="entry name" value="PA14_dom"/>
</dbReference>
<dbReference type="InterPro" id="IPR050288">
    <property type="entry name" value="Cellulose_deg_GH3"/>
</dbReference>
<dbReference type="InterPro" id="IPR037524">
    <property type="entry name" value="PA14/GLEYA"/>
</dbReference>
<organism evidence="8">
    <name type="scientific">Auricularia heimuer</name>
    <dbReference type="NCBI Taxonomy" id="1579977"/>
    <lineage>
        <taxon>Eukaryota</taxon>
        <taxon>Fungi</taxon>
        <taxon>Dikarya</taxon>
        <taxon>Basidiomycota</taxon>
        <taxon>Agaricomycotina</taxon>
        <taxon>Agaricomycetes</taxon>
        <taxon>Auriculariales</taxon>
        <taxon>Auriculariaceae</taxon>
        <taxon>Auricularia</taxon>
    </lineage>
</organism>
<dbReference type="PANTHER" id="PTHR42715:SF27">
    <property type="entry name" value="BETA-GLUCOSIDASE-RELATED"/>
    <property type="match status" value="1"/>
</dbReference>
<dbReference type="Pfam" id="PF14310">
    <property type="entry name" value="Fn3-like"/>
    <property type="match status" value="1"/>
</dbReference>
<evidence type="ECO:0000259" key="7">
    <source>
        <dbReference type="PROSITE" id="PS51820"/>
    </source>
</evidence>
<evidence type="ECO:0000313" key="8">
    <source>
        <dbReference type="EMBL" id="QNS30905.1"/>
    </source>
</evidence>
<dbReference type="PANTHER" id="PTHR42715">
    <property type="entry name" value="BETA-GLUCOSIDASE"/>
    <property type="match status" value="1"/>
</dbReference>
<evidence type="ECO:0000256" key="1">
    <source>
        <dbReference type="ARBA" id="ARBA00000448"/>
    </source>
</evidence>
<proteinExistence type="evidence at transcript level"/>
<reference evidence="8" key="1">
    <citation type="submission" date="2019-12" db="EMBL/GenBank/DDBJ databases">
        <authorList>
            <person name="Jian S."/>
        </authorList>
    </citation>
    <scope>NUCLEOTIDE SEQUENCE</scope>
</reference>
<dbReference type="InterPro" id="IPR001764">
    <property type="entry name" value="Glyco_hydro_3_N"/>
</dbReference>
<dbReference type="InterPro" id="IPR013783">
    <property type="entry name" value="Ig-like_fold"/>
</dbReference>
<dbReference type="PRINTS" id="PR00133">
    <property type="entry name" value="GLHYDRLASE3"/>
</dbReference>
<keyword evidence="6" id="KW-0119">Carbohydrate metabolism</keyword>
<dbReference type="Gene3D" id="2.60.40.10">
    <property type="entry name" value="Immunoglobulins"/>
    <property type="match status" value="1"/>
</dbReference>
<protein>
    <recommendedName>
        <fullName evidence="3 6">beta-glucosidase</fullName>
        <ecNumber evidence="3 6">3.2.1.21</ecNumber>
    </recommendedName>
</protein>
<dbReference type="PROSITE" id="PS00775">
    <property type="entry name" value="GLYCOSYL_HYDROL_F3"/>
    <property type="match status" value="1"/>
</dbReference>
<dbReference type="PROSITE" id="PS51820">
    <property type="entry name" value="PA14"/>
    <property type="match status" value="1"/>
</dbReference>
<evidence type="ECO:0000256" key="6">
    <source>
        <dbReference type="RuleBase" id="RU361161"/>
    </source>
</evidence>
<name>A0A7H1D2S7_9AGAM</name>
<dbReference type="InterPro" id="IPR002772">
    <property type="entry name" value="Glyco_hydro_3_C"/>
</dbReference>
<dbReference type="Pfam" id="PF07691">
    <property type="entry name" value="PA14"/>
    <property type="match status" value="1"/>
</dbReference>
<dbReference type="SUPFAM" id="SSF51445">
    <property type="entry name" value="(Trans)glycosidases"/>
    <property type="match status" value="1"/>
</dbReference>
<dbReference type="InterPro" id="IPR036962">
    <property type="entry name" value="Glyco_hydro_3_N_sf"/>
</dbReference>
<dbReference type="SMR" id="A0A7H1D2S7"/>